<dbReference type="Proteomes" id="UP001165042">
    <property type="component" value="Unassembled WGS sequence"/>
</dbReference>
<proteinExistence type="predicted"/>
<evidence type="ECO:0000256" key="1">
    <source>
        <dbReference type="SAM" id="MobiDB-lite"/>
    </source>
</evidence>
<evidence type="ECO:0000313" key="2">
    <source>
        <dbReference type="EMBL" id="GLW90740.1"/>
    </source>
</evidence>
<dbReference type="EMBL" id="BSSD01000002">
    <property type="protein sequence ID" value="GLW90740.1"/>
    <property type="molecule type" value="Genomic_DNA"/>
</dbReference>
<sequence>MRTGAMSVTYPRIAGDNRTARDPRHPIVAGGARRWGERVIIGAWRCPRPRTRGPECKE</sequence>
<feature type="region of interest" description="Disordered" evidence="1">
    <location>
        <begin position="1"/>
        <end position="27"/>
    </location>
</feature>
<organism evidence="2 3">
    <name type="scientific">Actinokineospora globicatena</name>
    <dbReference type="NCBI Taxonomy" id="103729"/>
    <lineage>
        <taxon>Bacteria</taxon>
        <taxon>Bacillati</taxon>
        <taxon>Actinomycetota</taxon>
        <taxon>Actinomycetes</taxon>
        <taxon>Pseudonocardiales</taxon>
        <taxon>Pseudonocardiaceae</taxon>
        <taxon>Actinokineospora</taxon>
    </lineage>
</organism>
<protein>
    <submittedName>
        <fullName evidence="2">Uncharacterized protein</fullName>
    </submittedName>
</protein>
<comment type="caution">
    <text evidence="2">The sequence shown here is derived from an EMBL/GenBank/DDBJ whole genome shotgun (WGS) entry which is preliminary data.</text>
</comment>
<keyword evidence="3" id="KW-1185">Reference proteome</keyword>
<name>A0A9W6V5T0_9PSEU</name>
<reference evidence="2" key="1">
    <citation type="submission" date="2023-02" db="EMBL/GenBank/DDBJ databases">
        <title>Actinokineospora globicatena NBRC 15670.</title>
        <authorList>
            <person name="Ichikawa N."/>
            <person name="Sato H."/>
            <person name="Tonouchi N."/>
        </authorList>
    </citation>
    <scope>NUCLEOTIDE SEQUENCE</scope>
    <source>
        <strain evidence="2">NBRC 15670</strain>
    </source>
</reference>
<dbReference type="AlphaFoldDB" id="A0A9W6V5T0"/>
<gene>
    <name evidence="2" type="ORF">Aglo03_15560</name>
</gene>
<accession>A0A9W6V5T0</accession>
<evidence type="ECO:0000313" key="3">
    <source>
        <dbReference type="Proteomes" id="UP001165042"/>
    </source>
</evidence>